<evidence type="ECO:0000259" key="2">
    <source>
        <dbReference type="Pfam" id="PF14451"/>
    </source>
</evidence>
<proteinExistence type="predicted"/>
<evidence type="ECO:0000259" key="1">
    <source>
        <dbReference type="Pfam" id="PF01927"/>
    </source>
</evidence>
<accession>A0ABX6NIS5</accession>
<keyword evidence="4" id="KW-1185">Reference proteome</keyword>
<sequence>MISDGETGNARGQSVEFVLGGDLDALLHHRYREQCVDGVLRYPLGRRTSVKDALEAVGPPHTEVESLIVDGRPVDFGHRLQEGQRVEVLAPEPPVDFHTPTQLKPWAPGRPAFLADVNVGGLATQLRVLGFDTLYDNTLDDEDAAAMAEAERRIVLTRDRALLKRSNVVWGRLLRAQEPEEQLAEVLTLYGLRPPFATFTRCVRCNDLLVDVAKADVLHLLEPKTKKYYDAFKMCPSCGRVYWAGSHHERLQERVEWLSRRLEEGEKKNFANS</sequence>
<gene>
    <name evidence="3" type="ORF">E8L03_14780</name>
</gene>
<dbReference type="PANTHER" id="PTHR39081">
    <property type="entry name" value="MUT7-C DOMAIN-CONTAINING PROTEIN"/>
    <property type="match status" value="1"/>
</dbReference>
<evidence type="ECO:0000313" key="4">
    <source>
        <dbReference type="Proteomes" id="UP000503251"/>
    </source>
</evidence>
<dbReference type="EMBL" id="CP039543">
    <property type="protein sequence ID" value="QJT10116.1"/>
    <property type="molecule type" value="Genomic_DNA"/>
</dbReference>
<name>A0ABX6NIS5_9BACT</name>
<protein>
    <recommendedName>
        <fullName evidence="5">Twitching motility protein PilT</fullName>
    </recommendedName>
</protein>
<dbReference type="Pfam" id="PF01927">
    <property type="entry name" value="Mut7-C"/>
    <property type="match status" value="1"/>
</dbReference>
<feature type="domain" description="Mut7-C RNAse" evidence="1">
    <location>
        <begin position="112"/>
        <end position="254"/>
    </location>
</feature>
<dbReference type="InterPro" id="IPR027798">
    <property type="entry name" value="Ub_Mut7C"/>
</dbReference>
<organism evidence="3 4">
    <name type="scientific">Oceanidesulfovibrio marinus</name>
    <dbReference type="NCBI Taxonomy" id="370038"/>
    <lineage>
        <taxon>Bacteria</taxon>
        <taxon>Pseudomonadati</taxon>
        <taxon>Thermodesulfobacteriota</taxon>
        <taxon>Desulfovibrionia</taxon>
        <taxon>Desulfovibrionales</taxon>
        <taxon>Desulfovibrionaceae</taxon>
        <taxon>Oceanidesulfovibrio</taxon>
    </lineage>
</organism>
<feature type="domain" description="Ubiquitin Mut7-C" evidence="2">
    <location>
        <begin position="37"/>
        <end position="88"/>
    </location>
</feature>
<dbReference type="Pfam" id="PF14451">
    <property type="entry name" value="Ub-Mut7C"/>
    <property type="match status" value="1"/>
</dbReference>
<dbReference type="Proteomes" id="UP000503251">
    <property type="component" value="Chromosome"/>
</dbReference>
<dbReference type="InterPro" id="IPR002782">
    <property type="entry name" value="Mut7-C_RNAse_dom"/>
</dbReference>
<reference evidence="3 4" key="1">
    <citation type="submission" date="2019-04" db="EMBL/GenBank/DDBJ databases">
        <title>Isolation and culture of sulfate reducing bacteria from the cold seep of the South China Sea.</title>
        <authorList>
            <person name="Sun C."/>
            <person name="Liu R."/>
        </authorList>
    </citation>
    <scope>NUCLEOTIDE SEQUENCE [LARGE SCALE GENOMIC DNA]</scope>
    <source>
        <strain evidence="3 4">CS1</strain>
    </source>
</reference>
<evidence type="ECO:0000313" key="3">
    <source>
        <dbReference type="EMBL" id="QJT10116.1"/>
    </source>
</evidence>
<dbReference type="PANTHER" id="PTHR39081:SF1">
    <property type="entry name" value="MUT7-C RNASE DOMAIN-CONTAINING PROTEIN"/>
    <property type="match status" value="1"/>
</dbReference>
<evidence type="ECO:0008006" key="5">
    <source>
        <dbReference type="Google" id="ProtNLM"/>
    </source>
</evidence>